<dbReference type="AlphaFoldDB" id="A0A1D2QMV0"/>
<comment type="caution">
    <text evidence="1">The sequence shown here is derived from an EMBL/GenBank/DDBJ whole genome shotgun (WGS) entry which is preliminary data.</text>
</comment>
<reference evidence="1 2" key="1">
    <citation type="journal article" date="2016" name="Appl. Environ. Microbiol.">
        <title>Lack of Overt Genome Reduction in the Bryostatin-Producing Bryozoan Symbiont "Candidatus Endobugula sertula".</title>
        <authorList>
            <person name="Miller I.J."/>
            <person name="Vanee N."/>
            <person name="Fong S.S."/>
            <person name="Lim-Fong G.E."/>
            <person name="Kwan J.C."/>
        </authorList>
    </citation>
    <scope>NUCLEOTIDE SEQUENCE [LARGE SCALE GENOMIC DNA]</scope>
    <source>
        <strain evidence="1">AB1-4</strain>
    </source>
</reference>
<dbReference type="Proteomes" id="UP000242502">
    <property type="component" value="Unassembled WGS sequence"/>
</dbReference>
<evidence type="ECO:0000313" key="1">
    <source>
        <dbReference type="EMBL" id="ODS22893.1"/>
    </source>
</evidence>
<dbReference type="Pfam" id="PF06995">
    <property type="entry name" value="Phage_P2_GpU"/>
    <property type="match status" value="1"/>
</dbReference>
<dbReference type="EMBL" id="MDLC01000047">
    <property type="protein sequence ID" value="ODS22893.1"/>
    <property type="molecule type" value="Genomic_DNA"/>
</dbReference>
<dbReference type="InterPro" id="IPR009734">
    <property type="entry name" value="Myoviridae_GpU"/>
</dbReference>
<organism evidence="1 2">
    <name type="scientific">Candidatus Endobugula sertula</name>
    <name type="common">Bugula neritina bacterial symbiont</name>
    <dbReference type="NCBI Taxonomy" id="62101"/>
    <lineage>
        <taxon>Bacteria</taxon>
        <taxon>Pseudomonadati</taxon>
        <taxon>Pseudomonadota</taxon>
        <taxon>Gammaproteobacteria</taxon>
        <taxon>Cellvibrionales</taxon>
        <taxon>Cellvibrionaceae</taxon>
        <taxon>Candidatus Endobugula</taxon>
    </lineage>
</organism>
<name>A0A1D2QMV0_9GAMM</name>
<sequence>MTMQMIIGDFPFSTSTAEYGEVRRVKEYRWLQRDRLNRKPALQFQGVGLKEVTLTGVIHIQSYKQLEHPQQMEAIADKGDPLNLLASNDTLKADYLGQWVIMRLEFVDSDLMADGTPETITFTMTIKEYGEDDDL</sequence>
<evidence type="ECO:0008006" key="3">
    <source>
        <dbReference type="Google" id="ProtNLM"/>
    </source>
</evidence>
<proteinExistence type="predicted"/>
<accession>A0A1D2QMV0</accession>
<protein>
    <recommendedName>
        <fullName evidence="3">Phage tail protein</fullName>
    </recommendedName>
</protein>
<evidence type="ECO:0000313" key="2">
    <source>
        <dbReference type="Proteomes" id="UP000242502"/>
    </source>
</evidence>
<dbReference type="STRING" id="62101.AB835_11620"/>
<gene>
    <name evidence="1" type="ORF">AB835_11620</name>
</gene>